<sequence length="272" mass="29915">MQNLIRLEQIQWDKFFEGGLVLVLGIAFVRMILMPGIALFFRGASQQVRLGVRKLVWYTGLFFVLVGALSRMGVQVTGILGAAGIAGVAVGVASQSSLSNIIAGLFLVSENAFTIGDVIQVETTTGVVYAVDLLAVRLRTFDNTLIRIPHQKLITSVVTNITKFPVRRMDFKLRVPYGTDLRLVEELLRQVVSRHPLALNNPEAFVMFTEFSSSGVETLLGVWFEKSDYVAVKNGITVDLLETFASRGIELPYPHIEIVSGTDKETHGSNVS</sequence>
<dbReference type="SUPFAM" id="SSF50182">
    <property type="entry name" value="Sm-like ribonucleoproteins"/>
    <property type="match status" value="1"/>
</dbReference>
<evidence type="ECO:0000256" key="7">
    <source>
        <dbReference type="SAM" id="Phobius"/>
    </source>
</evidence>
<dbReference type="Pfam" id="PF21082">
    <property type="entry name" value="MS_channel_3rd"/>
    <property type="match status" value="1"/>
</dbReference>
<evidence type="ECO:0000256" key="4">
    <source>
        <dbReference type="ARBA" id="ARBA00022692"/>
    </source>
</evidence>
<keyword evidence="4 7" id="KW-0812">Transmembrane</keyword>
<feature type="domain" description="Mechanosensitive ion channel MscS" evidence="8">
    <location>
        <begin position="97"/>
        <end position="163"/>
    </location>
</feature>
<comment type="similarity">
    <text evidence="2">Belongs to the MscS (TC 1.A.23) family.</text>
</comment>
<keyword evidence="5 7" id="KW-1133">Transmembrane helix</keyword>
<feature type="transmembrane region" description="Helical" evidence="7">
    <location>
        <begin position="20"/>
        <end position="43"/>
    </location>
</feature>
<keyword evidence="11" id="KW-1185">Reference proteome</keyword>
<dbReference type="RefSeq" id="WP_083052919.1">
    <property type="nucleotide sequence ID" value="NZ_CAXXQO010000003.1"/>
</dbReference>
<comment type="subcellular location">
    <subcellularLocation>
        <location evidence="1">Cell membrane</location>
        <topology evidence="1">Multi-pass membrane protein</topology>
    </subcellularLocation>
</comment>
<dbReference type="Gene3D" id="3.30.70.100">
    <property type="match status" value="1"/>
</dbReference>
<dbReference type="InterPro" id="IPR011014">
    <property type="entry name" value="MscS_channel_TM-2"/>
</dbReference>
<evidence type="ECO:0000313" key="11">
    <source>
        <dbReference type="Proteomes" id="UP000192343"/>
    </source>
</evidence>
<feature type="transmembrane region" description="Helical" evidence="7">
    <location>
        <begin position="55"/>
        <end position="73"/>
    </location>
</feature>
<dbReference type="InterPro" id="IPR045275">
    <property type="entry name" value="MscS_archaea/bacteria_type"/>
</dbReference>
<dbReference type="STRING" id="1963862.B4O97_18050"/>
<dbReference type="InterPro" id="IPR011066">
    <property type="entry name" value="MscS_channel_C_sf"/>
</dbReference>
<dbReference type="InterPro" id="IPR006685">
    <property type="entry name" value="MscS_channel_2nd"/>
</dbReference>
<reference evidence="10 11" key="1">
    <citation type="submission" date="2017-03" db="EMBL/GenBank/DDBJ databases">
        <title>Draft Genome sequence of Marispirochaeta sp. strain JC444.</title>
        <authorList>
            <person name="Shivani Y."/>
            <person name="Subhash Y."/>
            <person name="Sasikala C."/>
            <person name="Ramana C."/>
        </authorList>
    </citation>
    <scope>NUCLEOTIDE SEQUENCE [LARGE SCALE GENOMIC DNA]</scope>
    <source>
        <strain evidence="10 11">JC444</strain>
    </source>
</reference>
<evidence type="ECO:0000256" key="5">
    <source>
        <dbReference type="ARBA" id="ARBA00022989"/>
    </source>
</evidence>
<evidence type="ECO:0000259" key="8">
    <source>
        <dbReference type="Pfam" id="PF00924"/>
    </source>
</evidence>
<keyword evidence="3" id="KW-1003">Cell membrane</keyword>
<evidence type="ECO:0000256" key="3">
    <source>
        <dbReference type="ARBA" id="ARBA00022475"/>
    </source>
</evidence>
<dbReference type="PANTHER" id="PTHR30221:SF20">
    <property type="entry name" value="SMALL-CONDUCTANCE MECHANOSENSITIVE CHANNEL"/>
    <property type="match status" value="1"/>
</dbReference>
<dbReference type="PANTHER" id="PTHR30221">
    <property type="entry name" value="SMALL-CONDUCTANCE MECHANOSENSITIVE CHANNEL"/>
    <property type="match status" value="1"/>
</dbReference>
<keyword evidence="6 7" id="KW-0472">Membrane</keyword>
<organism evidence="10 11">
    <name type="scientific">Marispirochaeta aestuarii</name>
    <dbReference type="NCBI Taxonomy" id="1963862"/>
    <lineage>
        <taxon>Bacteria</taxon>
        <taxon>Pseudomonadati</taxon>
        <taxon>Spirochaetota</taxon>
        <taxon>Spirochaetia</taxon>
        <taxon>Spirochaetales</taxon>
        <taxon>Spirochaetaceae</taxon>
        <taxon>Marispirochaeta</taxon>
    </lineage>
</organism>
<dbReference type="Pfam" id="PF00924">
    <property type="entry name" value="MS_channel_2nd"/>
    <property type="match status" value="1"/>
</dbReference>
<gene>
    <name evidence="10" type="ORF">B4O97_18050</name>
</gene>
<dbReference type="InterPro" id="IPR023408">
    <property type="entry name" value="MscS_beta-dom_sf"/>
</dbReference>
<proteinExistence type="inferred from homology"/>
<dbReference type="InterPro" id="IPR049278">
    <property type="entry name" value="MS_channel_C"/>
</dbReference>
<dbReference type="AlphaFoldDB" id="A0A1Y1RT87"/>
<evidence type="ECO:0008006" key="12">
    <source>
        <dbReference type="Google" id="ProtNLM"/>
    </source>
</evidence>
<comment type="caution">
    <text evidence="10">The sequence shown here is derived from an EMBL/GenBank/DDBJ whole genome shotgun (WGS) entry which is preliminary data.</text>
</comment>
<dbReference type="GO" id="GO:0008381">
    <property type="term" value="F:mechanosensitive monoatomic ion channel activity"/>
    <property type="evidence" value="ECO:0007669"/>
    <property type="project" value="InterPro"/>
</dbReference>
<protein>
    <recommendedName>
        <fullName evidence="12">Mechanosensitive ion channel protein</fullName>
    </recommendedName>
</protein>
<dbReference type="GO" id="GO:0005886">
    <property type="term" value="C:plasma membrane"/>
    <property type="evidence" value="ECO:0007669"/>
    <property type="project" value="UniProtKB-SubCell"/>
</dbReference>
<dbReference type="SUPFAM" id="SSF82689">
    <property type="entry name" value="Mechanosensitive channel protein MscS (YggB), C-terminal domain"/>
    <property type="match status" value="1"/>
</dbReference>
<name>A0A1Y1RT87_9SPIO</name>
<dbReference type="Gene3D" id="2.30.30.60">
    <property type="match status" value="1"/>
</dbReference>
<dbReference type="InterPro" id="IPR010920">
    <property type="entry name" value="LSM_dom_sf"/>
</dbReference>
<dbReference type="Proteomes" id="UP000192343">
    <property type="component" value="Unassembled WGS sequence"/>
</dbReference>
<evidence type="ECO:0000256" key="1">
    <source>
        <dbReference type="ARBA" id="ARBA00004651"/>
    </source>
</evidence>
<evidence type="ECO:0000256" key="2">
    <source>
        <dbReference type="ARBA" id="ARBA00008017"/>
    </source>
</evidence>
<evidence type="ECO:0000256" key="6">
    <source>
        <dbReference type="ARBA" id="ARBA00023136"/>
    </source>
</evidence>
<dbReference type="OrthoDB" id="9809206at2"/>
<dbReference type="Gene3D" id="1.10.287.1260">
    <property type="match status" value="1"/>
</dbReference>
<evidence type="ECO:0000259" key="9">
    <source>
        <dbReference type="Pfam" id="PF21082"/>
    </source>
</evidence>
<dbReference type="SUPFAM" id="SSF82861">
    <property type="entry name" value="Mechanosensitive channel protein MscS (YggB), transmembrane region"/>
    <property type="match status" value="1"/>
</dbReference>
<feature type="domain" description="Mechanosensitive ion channel MscS C-terminal" evidence="9">
    <location>
        <begin position="173"/>
        <end position="251"/>
    </location>
</feature>
<accession>A0A1Y1RT87</accession>
<dbReference type="EMBL" id="MWQY01000031">
    <property type="protein sequence ID" value="ORC30320.1"/>
    <property type="molecule type" value="Genomic_DNA"/>
</dbReference>
<evidence type="ECO:0000313" key="10">
    <source>
        <dbReference type="EMBL" id="ORC30320.1"/>
    </source>
</evidence>